<protein>
    <submittedName>
        <fullName evidence="3">BolA/IbaG family iron-sulfur metabolism protein</fullName>
    </submittedName>
</protein>
<dbReference type="SUPFAM" id="SSF82657">
    <property type="entry name" value="BolA-like"/>
    <property type="match status" value="1"/>
</dbReference>
<dbReference type="PIRSF" id="PIRSF003113">
    <property type="entry name" value="BolA"/>
    <property type="match status" value="1"/>
</dbReference>
<evidence type="ECO:0000256" key="1">
    <source>
        <dbReference type="ARBA" id="ARBA00005578"/>
    </source>
</evidence>
<organism evidence="3 4">
    <name type="scientific">Spongiibacter pelagi</name>
    <dbReference type="NCBI Taxonomy" id="2760804"/>
    <lineage>
        <taxon>Bacteria</taxon>
        <taxon>Pseudomonadati</taxon>
        <taxon>Pseudomonadota</taxon>
        <taxon>Gammaproteobacteria</taxon>
        <taxon>Cellvibrionales</taxon>
        <taxon>Spongiibacteraceae</taxon>
        <taxon>Spongiibacter</taxon>
    </lineage>
</organism>
<keyword evidence="4" id="KW-1185">Reference proteome</keyword>
<evidence type="ECO:0000313" key="4">
    <source>
        <dbReference type="Proteomes" id="UP000610558"/>
    </source>
</evidence>
<sequence>MQEQISEQLKAHFTDATIEVGGDGSHFDVKVVSDVFEGLRPVKRQQMVYAALNDMIRDGSVHAVNIKALTVAEA</sequence>
<dbReference type="Proteomes" id="UP000610558">
    <property type="component" value="Unassembled WGS sequence"/>
</dbReference>
<accession>A0A927GWG3</accession>
<evidence type="ECO:0000256" key="2">
    <source>
        <dbReference type="RuleBase" id="RU003860"/>
    </source>
</evidence>
<dbReference type="InterPro" id="IPR050961">
    <property type="entry name" value="BolA/IbaG_stress_morph_reg"/>
</dbReference>
<comment type="caution">
    <text evidence="3">The sequence shown here is derived from an EMBL/GenBank/DDBJ whole genome shotgun (WGS) entry which is preliminary data.</text>
</comment>
<dbReference type="PANTHER" id="PTHR46229">
    <property type="entry name" value="BOLA TRANSCRIPTION REGULATOR"/>
    <property type="match status" value="1"/>
</dbReference>
<dbReference type="AlphaFoldDB" id="A0A927GWG3"/>
<reference evidence="3" key="1">
    <citation type="submission" date="2020-09" db="EMBL/GenBank/DDBJ databases">
        <authorList>
            <person name="Yoon J.-W."/>
        </authorList>
    </citation>
    <scope>NUCLEOTIDE SEQUENCE</scope>
    <source>
        <strain evidence="3">KMU-158</strain>
    </source>
</reference>
<dbReference type="InterPro" id="IPR002634">
    <property type="entry name" value="BolA"/>
</dbReference>
<proteinExistence type="inferred from homology"/>
<dbReference type="Pfam" id="PF01722">
    <property type="entry name" value="BolA"/>
    <property type="match status" value="1"/>
</dbReference>
<name>A0A927GWG3_9GAMM</name>
<dbReference type="InterPro" id="IPR036065">
    <property type="entry name" value="BolA-like_sf"/>
</dbReference>
<dbReference type="RefSeq" id="WP_190765845.1">
    <property type="nucleotide sequence ID" value="NZ_JACXLD010000007.1"/>
</dbReference>
<dbReference type="Gene3D" id="3.30.300.90">
    <property type="entry name" value="BolA-like"/>
    <property type="match status" value="1"/>
</dbReference>
<comment type="similarity">
    <text evidence="1 2">Belongs to the BolA/IbaG family.</text>
</comment>
<dbReference type="EMBL" id="JACXLD010000007">
    <property type="protein sequence ID" value="MBD2859711.1"/>
    <property type="molecule type" value="Genomic_DNA"/>
</dbReference>
<evidence type="ECO:0000313" key="3">
    <source>
        <dbReference type="EMBL" id="MBD2859711.1"/>
    </source>
</evidence>
<gene>
    <name evidence="3" type="ORF">IB286_11925</name>
</gene>
<dbReference type="PANTHER" id="PTHR46229:SF4">
    <property type="entry name" value="ACID STRESS PROTEIN IBAG"/>
    <property type="match status" value="1"/>
</dbReference>